<accession>A0A078AYU7</accession>
<dbReference type="InParanoid" id="A0A078AYU7"/>
<evidence type="ECO:0000313" key="2">
    <source>
        <dbReference type="Proteomes" id="UP000039865"/>
    </source>
</evidence>
<keyword evidence="2" id="KW-1185">Reference proteome</keyword>
<reference evidence="1 2" key="1">
    <citation type="submission" date="2014-06" db="EMBL/GenBank/DDBJ databases">
        <authorList>
            <person name="Swart Estienne"/>
        </authorList>
    </citation>
    <scope>NUCLEOTIDE SEQUENCE [LARGE SCALE GENOMIC DNA]</scope>
    <source>
        <strain evidence="1 2">130c</strain>
    </source>
</reference>
<evidence type="ECO:0000313" key="1">
    <source>
        <dbReference type="EMBL" id="CDW87615.1"/>
    </source>
</evidence>
<dbReference type="EMBL" id="CCKQ01015773">
    <property type="protein sequence ID" value="CDW87615.1"/>
    <property type="molecule type" value="Genomic_DNA"/>
</dbReference>
<protein>
    <submittedName>
        <fullName evidence="1">Uncharacterized protein</fullName>
    </submittedName>
</protein>
<organism evidence="1 2">
    <name type="scientific">Stylonychia lemnae</name>
    <name type="common">Ciliate</name>
    <dbReference type="NCBI Taxonomy" id="5949"/>
    <lineage>
        <taxon>Eukaryota</taxon>
        <taxon>Sar</taxon>
        <taxon>Alveolata</taxon>
        <taxon>Ciliophora</taxon>
        <taxon>Intramacronucleata</taxon>
        <taxon>Spirotrichea</taxon>
        <taxon>Stichotrichia</taxon>
        <taxon>Sporadotrichida</taxon>
        <taxon>Oxytrichidae</taxon>
        <taxon>Stylonychinae</taxon>
        <taxon>Stylonychia</taxon>
    </lineage>
</organism>
<name>A0A078AYU7_STYLE</name>
<sequence>MGDNYKIDASQYFKNIEPAQVSNVLKNFYQELADGRRRFKDILMKKYHNILQCKDNFQEMIDACDKAQSNISVMHETMNSLNFDYLGQIQQKILDIDTRNTQLEHRVPQEEQSIQVSGNQQLQILICQLSECELKNQVDNNLREKIRYLEQRLLRIGLIDVVNKYLDEGDQVQQIEGRQSIEFTLESLFFTVVYFYKNSQLYQHLMQFIRRSFKISIKDHIYSESMDSLYSFIVHLTFEILNLKLQRSIANVQNQDQNQLDFDQILRLINDYIIVLQFLSVKVIKKENQESQSHRLRAKFIQVTLSQLDNIQNRGINEKIQNSSNSNLVRALTFELTFDQADFDKILQERIESFLETLQNQIKQQMLKSFNNANSQTTTSNLFKNVKSIIKVLQQLDESIKQKSNKQKILSVTCQKIHSQLLDTLLTLLTNHLKSYEDILNEVAKIIQDNEHLEKLDVKQGGLVKGKNLSILNQRFKRRGLSCLHCQSL</sequence>
<dbReference type="AlphaFoldDB" id="A0A078AYU7"/>
<proteinExistence type="predicted"/>
<gene>
    <name evidence="1" type="primary">Contig3272.g3497</name>
    <name evidence="1" type="ORF">STYLEM_16724</name>
</gene>
<dbReference type="Proteomes" id="UP000039865">
    <property type="component" value="Unassembled WGS sequence"/>
</dbReference>